<sequence>MAAPIPAPRRVFELYMDFDSSSPSIRLFFLTMLSPQSLACLSQVDRMSAYIVQSFYRNVYNLRSFLAPVIPPAAFSALQILLARTGCIISGSTAVLFIGRYSESTVEPLDLFVRSAFCQEIYEFLLAIGFNMVEFNGNASMAMRQKKGVAGDFIFSSVATFERSQAKVIVVASTDGPIEAILNFHSSIVMNIITHEAAYSLYPLATFEHCVMAMNHCFHPSEVKCIDKYRSRGWKLMGVDNIAANTASVLKHKCFGSGIRAIGGTATWILPIYPRLAYYTGQIVDGNSWVQSFNSEAGHLLSFTYSIATSESLKFPIICAAETMVQDAYERILSSKDEESGVGFEVDVKFRNTLLDMYSSIKEENSAARLRCLFPRDELEDISWESIGTDSTDIGESLPPSDSSLMRCGSPLSAFESSENLDCASINRGSPLLLSMLCTHPTELEERSIEKLIAPFFNPIEYAAFRCIQAQTSAILTGGFVLAFFARMPYSKPLEVLVQDQYASTMASWIIAQSYQELGLGDFSTNPAFLSRKSRATGKSVVSRILCFQRGKHRIRLVTCTSSVLEPVLLCQSVGLMNIMSHDFAYCLYPRSSFAEYRCLLNGYNDIHDQNIYKCSWLLDDITNNAVQHDISGGKICSVGLRYVGDDRTWKISLCQPLPTEYADLIEGNSWSTSAIYSNAGDSLTATISYDVTHAPYLSFGYTVCDNDVKHTLEELLELEACSRGESSLYNDLCLKTLLAMYMQGTAT</sequence>
<evidence type="ECO:0000313" key="1">
    <source>
        <dbReference type="EMBL" id="PPR07902.1"/>
    </source>
</evidence>
<keyword evidence="2" id="KW-1185">Reference proteome</keyword>
<protein>
    <submittedName>
        <fullName evidence="1">Uncharacterized protein</fullName>
    </submittedName>
</protein>
<comment type="caution">
    <text evidence="1">The sequence shown here is derived from an EMBL/GenBank/DDBJ whole genome shotgun (WGS) entry which is preliminary data.</text>
</comment>
<evidence type="ECO:0000313" key="2">
    <source>
        <dbReference type="Proteomes" id="UP000284842"/>
    </source>
</evidence>
<dbReference type="EMBL" id="NHTK01000307">
    <property type="protein sequence ID" value="PPR07902.1"/>
    <property type="molecule type" value="Genomic_DNA"/>
</dbReference>
<accession>A0A409YY19</accession>
<dbReference type="OrthoDB" id="3041043at2759"/>
<name>A0A409YY19_9AGAR</name>
<dbReference type="AlphaFoldDB" id="A0A409YY19"/>
<dbReference type="InParanoid" id="A0A409YY19"/>
<reference evidence="1 2" key="1">
    <citation type="journal article" date="2018" name="Evol. Lett.">
        <title>Horizontal gene cluster transfer increased hallucinogenic mushroom diversity.</title>
        <authorList>
            <person name="Reynolds H.T."/>
            <person name="Vijayakumar V."/>
            <person name="Gluck-Thaler E."/>
            <person name="Korotkin H.B."/>
            <person name="Matheny P.B."/>
            <person name="Slot J.C."/>
        </authorList>
    </citation>
    <scope>NUCLEOTIDE SEQUENCE [LARGE SCALE GENOMIC DNA]</scope>
    <source>
        <strain evidence="1 2">2629</strain>
    </source>
</reference>
<organism evidence="1 2">
    <name type="scientific">Panaeolus cyanescens</name>
    <dbReference type="NCBI Taxonomy" id="181874"/>
    <lineage>
        <taxon>Eukaryota</taxon>
        <taxon>Fungi</taxon>
        <taxon>Dikarya</taxon>
        <taxon>Basidiomycota</taxon>
        <taxon>Agaricomycotina</taxon>
        <taxon>Agaricomycetes</taxon>
        <taxon>Agaricomycetidae</taxon>
        <taxon>Agaricales</taxon>
        <taxon>Agaricineae</taxon>
        <taxon>Galeropsidaceae</taxon>
        <taxon>Panaeolus</taxon>
    </lineage>
</organism>
<proteinExistence type="predicted"/>
<dbReference type="Proteomes" id="UP000284842">
    <property type="component" value="Unassembled WGS sequence"/>
</dbReference>
<gene>
    <name evidence="1" type="ORF">CVT24_002815</name>
</gene>